<proteinExistence type="predicted"/>
<protein>
    <recommendedName>
        <fullName evidence="1">BTB domain-containing protein</fullName>
    </recommendedName>
</protein>
<sequence>LSIMKRHPQYYFRDGNITFLAEGLLFRVHRYFFERESQFFCNYFASSEEGDGTDKQPYVLEVKSDHFAKFLWVWYNPKYTYSNQPKDTWLIILTLAARWGFESMRELAVRQLERIALGPIDKIALYKEHKIDGRLLIPSYIELCRSPTLPSFDDGQRLSMETVLRLAAARERALLRAIERGAVTPTSADVEDAELESIVSDVFEL</sequence>
<reference evidence="3" key="2">
    <citation type="submission" date="2015-01" db="EMBL/GenBank/DDBJ databases">
        <title>Evolutionary Origins and Diversification of the Mycorrhizal Mutualists.</title>
        <authorList>
            <consortium name="DOE Joint Genome Institute"/>
            <consortium name="Mycorrhizal Genomics Consortium"/>
            <person name="Kohler A."/>
            <person name="Kuo A."/>
            <person name="Nagy L.G."/>
            <person name="Floudas D."/>
            <person name="Copeland A."/>
            <person name="Barry K.W."/>
            <person name="Cichocki N."/>
            <person name="Veneault-Fourrey C."/>
            <person name="LaButti K."/>
            <person name="Lindquist E.A."/>
            <person name="Lipzen A."/>
            <person name="Lundell T."/>
            <person name="Morin E."/>
            <person name="Murat C."/>
            <person name="Riley R."/>
            <person name="Ohm R."/>
            <person name="Sun H."/>
            <person name="Tunlid A."/>
            <person name="Henrissat B."/>
            <person name="Grigoriev I.V."/>
            <person name="Hibbett D.S."/>
            <person name="Martin F."/>
        </authorList>
    </citation>
    <scope>NUCLEOTIDE SEQUENCE [LARGE SCALE GENOMIC DNA]</scope>
    <source>
        <strain evidence="3">Foug A</strain>
    </source>
</reference>
<dbReference type="STRING" id="1036808.A0A0C3DF33"/>
<keyword evidence="3" id="KW-1185">Reference proteome</keyword>
<dbReference type="HOGENOM" id="CLU_047592_0_3_1"/>
<accession>A0A0C3DF33</accession>
<organism evidence="2 3">
    <name type="scientific">Scleroderma citrinum Foug A</name>
    <dbReference type="NCBI Taxonomy" id="1036808"/>
    <lineage>
        <taxon>Eukaryota</taxon>
        <taxon>Fungi</taxon>
        <taxon>Dikarya</taxon>
        <taxon>Basidiomycota</taxon>
        <taxon>Agaricomycotina</taxon>
        <taxon>Agaricomycetes</taxon>
        <taxon>Agaricomycetidae</taxon>
        <taxon>Boletales</taxon>
        <taxon>Sclerodermatineae</taxon>
        <taxon>Sclerodermataceae</taxon>
        <taxon>Scleroderma</taxon>
    </lineage>
</organism>
<dbReference type="Gene3D" id="3.30.710.10">
    <property type="entry name" value="Potassium Channel Kv1.1, Chain A"/>
    <property type="match status" value="1"/>
</dbReference>
<feature type="domain" description="BTB" evidence="1">
    <location>
        <begin position="15"/>
        <end position="83"/>
    </location>
</feature>
<dbReference type="AlphaFoldDB" id="A0A0C3DF33"/>
<feature type="non-terminal residue" evidence="2">
    <location>
        <position position="205"/>
    </location>
</feature>
<name>A0A0C3DF33_9AGAM</name>
<feature type="non-terminal residue" evidence="2">
    <location>
        <position position="1"/>
    </location>
</feature>
<dbReference type="SUPFAM" id="SSF54695">
    <property type="entry name" value="POZ domain"/>
    <property type="match status" value="1"/>
</dbReference>
<dbReference type="OrthoDB" id="9997739at2759"/>
<dbReference type="PROSITE" id="PS50097">
    <property type="entry name" value="BTB"/>
    <property type="match status" value="1"/>
</dbReference>
<dbReference type="InterPro" id="IPR011333">
    <property type="entry name" value="SKP1/BTB/POZ_sf"/>
</dbReference>
<evidence type="ECO:0000259" key="1">
    <source>
        <dbReference type="PROSITE" id="PS50097"/>
    </source>
</evidence>
<dbReference type="Proteomes" id="UP000053989">
    <property type="component" value="Unassembled WGS sequence"/>
</dbReference>
<reference evidence="2 3" key="1">
    <citation type="submission" date="2014-04" db="EMBL/GenBank/DDBJ databases">
        <authorList>
            <consortium name="DOE Joint Genome Institute"/>
            <person name="Kuo A."/>
            <person name="Kohler A."/>
            <person name="Nagy L.G."/>
            <person name="Floudas D."/>
            <person name="Copeland A."/>
            <person name="Barry K.W."/>
            <person name="Cichocki N."/>
            <person name="Veneault-Fourrey C."/>
            <person name="LaButti K."/>
            <person name="Lindquist E.A."/>
            <person name="Lipzen A."/>
            <person name="Lundell T."/>
            <person name="Morin E."/>
            <person name="Murat C."/>
            <person name="Sun H."/>
            <person name="Tunlid A."/>
            <person name="Henrissat B."/>
            <person name="Grigoriev I.V."/>
            <person name="Hibbett D.S."/>
            <person name="Martin F."/>
            <person name="Nordberg H.P."/>
            <person name="Cantor M.N."/>
            <person name="Hua S.X."/>
        </authorList>
    </citation>
    <scope>NUCLEOTIDE SEQUENCE [LARGE SCALE GENOMIC DNA]</scope>
    <source>
        <strain evidence="2 3">Foug A</strain>
    </source>
</reference>
<dbReference type="Pfam" id="PF00651">
    <property type="entry name" value="BTB"/>
    <property type="match status" value="1"/>
</dbReference>
<evidence type="ECO:0000313" key="2">
    <source>
        <dbReference type="EMBL" id="KIM59320.1"/>
    </source>
</evidence>
<gene>
    <name evidence="2" type="ORF">SCLCIDRAFT_52002</name>
</gene>
<dbReference type="InParanoid" id="A0A0C3DF33"/>
<dbReference type="InterPro" id="IPR000210">
    <property type="entry name" value="BTB/POZ_dom"/>
</dbReference>
<dbReference type="EMBL" id="KN822075">
    <property type="protein sequence ID" value="KIM59320.1"/>
    <property type="molecule type" value="Genomic_DNA"/>
</dbReference>
<evidence type="ECO:0000313" key="3">
    <source>
        <dbReference type="Proteomes" id="UP000053989"/>
    </source>
</evidence>